<protein>
    <submittedName>
        <fullName evidence="2">Uncharacterized protein</fullName>
    </submittedName>
</protein>
<feature type="compositionally biased region" description="Low complexity" evidence="1">
    <location>
        <begin position="601"/>
        <end position="615"/>
    </location>
</feature>
<evidence type="ECO:0000256" key="1">
    <source>
        <dbReference type="SAM" id="MobiDB-lite"/>
    </source>
</evidence>
<feature type="non-terminal residue" evidence="2">
    <location>
        <position position="693"/>
    </location>
</feature>
<sequence>MDEHINNLKLHFNEVINASDKISVCEEDFNISDNESDTSVTILKKFEFNNLNVRQKDSTLIDMQGIGDMADPVNDITNSNSQSTYCETQKSNLMSLEKMPDENTCFSSSQNNNILKVTSILDSEATELYAAYAFTDKHTHVSQSQDNLVISNKYFLSKSDTIKTCEQTLDDKNIHKDINFDANNNIVANDNNLKLAGVNLDNNNKLQDKDEIVITVSAKTMESNINMNFSPDFIELFDENAKNINNSQKNQNINNIDNIQNETADLECSQFTLDLSFRNKTNEKLQTKISRKNTQFPQNTYSFDEFEYFTDSSQNFSLNSLLNAREKENIEFSQINCVNNREEKQDNIKDIVKTKDIVINDGKIEVSKANFISNAKLNVKIDELDDEMEFISKDTYDMQDVTESQVDIVTFKVLEELNNVKNYLNRRERSSERYRSSQFEALINVSDTSVLSVSGINESAHCLLRHITSSALLSRTMHITSHVSKVLGNLIDNLHEEEKYPPFLESLLETVDNLLRYIHTGDNCEENIILKKEQAINRLFLLNRSIHIIQYSIQKITSILQDTIQYIKMDCFEIKHPDIAENICHIFHILEILLHRHTNKQTQNKSQTQSSQSSQETLRKSALTETWRRRWSGGEMLGGVEVREEKLRDSKSCGADKVLKDCSKALRSFLVDAMDGFGLLAFSALNCYNMLQN</sequence>
<dbReference type="OrthoDB" id="7387587at2759"/>
<dbReference type="AlphaFoldDB" id="A0A8J9VUW1"/>
<feature type="region of interest" description="Disordered" evidence="1">
    <location>
        <begin position="601"/>
        <end position="622"/>
    </location>
</feature>
<dbReference type="EMBL" id="OV170229">
    <property type="protein sequence ID" value="CAH0731128.1"/>
    <property type="molecule type" value="Genomic_DNA"/>
</dbReference>
<gene>
    <name evidence="2" type="ORF">BINO364_LOCUS16035</name>
</gene>
<keyword evidence="3" id="KW-1185">Reference proteome</keyword>
<dbReference type="Proteomes" id="UP000838878">
    <property type="component" value="Chromosome 9"/>
</dbReference>
<evidence type="ECO:0000313" key="3">
    <source>
        <dbReference type="Proteomes" id="UP000838878"/>
    </source>
</evidence>
<accession>A0A8J9VUW1</accession>
<reference evidence="2" key="1">
    <citation type="submission" date="2021-12" db="EMBL/GenBank/DDBJ databases">
        <authorList>
            <person name="Martin H S."/>
        </authorList>
    </citation>
    <scope>NUCLEOTIDE SEQUENCE</scope>
</reference>
<name>A0A8J9VUW1_9NEOP</name>
<proteinExistence type="predicted"/>
<evidence type="ECO:0000313" key="2">
    <source>
        <dbReference type="EMBL" id="CAH0731128.1"/>
    </source>
</evidence>
<organism evidence="2 3">
    <name type="scientific">Brenthis ino</name>
    <name type="common">lesser marbled fritillary</name>
    <dbReference type="NCBI Taxonomy" id="405034"/>
    <lineage>
        <taxon>Eukaryota</taxon>
        <taxon>Metazoa</taxon>
        <taxon>Ecdysozoa</taxon>
        <taxon>Arthropoda</taxon>
        <taxon>Hexapoda</taxon>
        <taxon>Insecta</taxon>
        <taxon>Pterygota</taxon>
        <taxon>Neoptera</taxon>
        <taxon>Endopterygota</taxon>
        <taxon>Lepidoptera</taxon>
        <taxon>Glossata</taxon>
        <taxon>Ditrysia</taxon>
        <taxon>Papilionoidea</taxon>
        <taxon>Nymphalidae</taxon>
        <taxon>Heliconiinae</taxon>
        <taxon>Argynnini</taxon>
        <taxon>Brenthis</taxon>
    </lineage>
</organism>